<accession>A0A830CBX5</accession>
<evidence type="ECO:0000313" key="2">
    <source>
        <dbReference type="EMBL" id="GFP96669.1"/>
    </source>
</evidence>
<dbReference type="GO" id="GO:0005776">
    <property type="term" value="C:autophagosome"/>
    <property type="evidence" value="ECO:0007669"/>
    <property type="project" value="TreeGrafter"/>
</dbReference>
<sequence>MSSESKALAWVANLSHQFNNFCSEADAIIPQEPIEYLRNRFVTAGESLKQFCSEIFEDALSVGCLDARGPTSPRKDEEITHLPSCKLSKTTPLPAEPMGKIYEDLSSKVAVVKNPEIETSEPSKNSVQCSWVIEYPEEIANFEEDHFAPKVDENKLQNDEVSQATSSTSPCSMEAIQTCVSSLSELIDTGESKELVSSDDDFCSEADNVSYQKTETLDQITNNGLRKIASQDFDDEETEAKGWEKLDRDPCDSDWEII</sequence>
<reference evidence="2" key="1">
    <citation type="submission" date="2020-07" db="EMBL/GenBank/DDBJ databases">
        <title>Ethylene signaling mediates host invasion by parasitic plants.</title>
        <authorList>
            <person name="Yoshida S."/>
        </authorList>
    </citation>
    <scope>NUCLEOTIDE SEQUENCE</scope>
    <source>
        <strain evidence="2">Okayama</strain>
    </source>
</reference>
<dbReference type="InterPro" id="IPR053273">
    <property type="entry name" value="CST_Regulator"/>
</dbReference>
<dbReference type="PANTHER" id="PTHR34659:SF1">
    <property type="entry name" value="PROTEIN EGT2"/>
    <property type="match status" value="1"/>
</dbReference>
<feature type="region of interest" description="Disordered" evidence="1">
    <location>
        <begin position="236"/>
        <end position="258"/>
    </location>
</feature>
<dbReference type="EMBL" id="BMAC01000450">
    <property type="protein sequence ID" value="GFP96669.1"/>
    <property type="molecule type" value="Genomic_DNA"/>
</dbReference>
<protein>
    <submittedName>
        <fullName evidence="2">Uncharacterized protein</fullName>
    </submittedName>
</protein>
<dbReference type="PANTHER" id="PTHR34659">
    <property type="entry name" value="BNAA05G11610D PROTEIN"/>
    <property type="match status" value="1"/>
</dbReference>
<dbReference type="Proteomes" id="UP000653305">
    <property type="component" value="Unassembled WGS sequence"/>
</dbReference>
<dbReference type="AlphaFoldDB" id="A0A830CBX5"/>
<keyword evidence="3" id="KW-1185">Reference proteome</keyword>
<organism evidence="2 3">
    <name type="scientific">Phtheirospermum japonicum</name>
    <dbReference type="NCBI Taxonomy" id="374723"/>
    <lineage>
        <taxon>Eukaryota</taxon>
        <taxon>Viridiplantae</taxon>
        <taxon>Streptophyta</taxon>
        <taxon>Embryophyta</taxon>
        <taxon>Tracheophyta</taxon>
        <taxon>Spermatophyta</taxon>
        <taxon>Magnoliopsida</taxon>
        <taxon>eudicotyledons</taxon>
        <taxon>Gunneridae</taxon>
        <taxon>Pentapetalae</taxon>
        <taxon>asterids</taxon>
        <taxon>lamiids</taxon>
        <taxon>Lamiales</taxon>
        <taxon>Orobanchaceae</taxon>
        <taxon>Orobanchaceae incertae sedis</taxon>
        <taxon>Phtheirospermum</taxon>
    </lineage>
</organism>
<gene>
    <name evidence="2" type="ORF">PHJA_001811000</name>
</gene>
<name>A0A830CBX5_9LAMI</name>
<evidence type="ECO:0000313" key="3">
    <source>
        <dbReference type="Proteomes" id="UP000653305"/>
    </source>
</evidence>
<proteinExistence type="predicted"/>
<dbReference type="GO" id="GO:0006950">
    <property type="term" value="P:response to stress"/>
    <property type="evidence" value="ECO:0007669"/>
    <property type="project" value="TreeGrafter"/>
</dbReference>
<dbReference type="GO" id="GO:0061908">
    <property type="term" value="C:phagophore"/>
    <property type="evidence" value="ECO:0007669"/>
    <property type="project" value="TreeGrafter"/>
</dbReference>
<dbReference type="OrthoDB" id="914253at2759"/>
<feature type="compositionally biased region" description="Basic and acidic residues" evidence="1">
    <location>
        <begin position="239"/>
        <end position="251"/>
    </location>
</feature>
<evidence type="ECO:0000256" key="1">
    <source>
        <dbReference type="SAM" id="MobiDB-lite"/>
    </source>
</evidence>
<comment type="caution">
    <text evidence="2">The sequence shown here is derived from an EMBL/GenBank/DDBJ whole genome shotgun (WGS) entry which is preliminary data.</text>
</comment>